<dbReference type="EMBL" id="JHEG02000058">
    <property type="protein sequence ID" value="KIE09223.1"/>
    <property type="molecule type" value="Genomic_DNA"/>
</dbReference>
<comment type="function">
    <text evidence="2">Antitoxin component of a type II toxin-antitoxin (TA) system.</text>
</comment>
<evidence type="ECO:0000313" key="3">
    <source>
        <dbReference type="EMBL" id="KAF3885039.1"/>
    </source>
</evidence>
<name>A0A0C1R070_9CYAN</name>
<evidence type="ECO:0000256" key="1">
    <source>
        <dbReference type="ARBA" id="ARBA00009981"/>
    </source>
</evidence>
<dbReference type="PANTHER" id="PTHR33713">
    <property type="entry name" value="ANTITOXIN YAFN-RELATED"/>
    <property type="match status" value="1"/>
</dbReference>
<organism evidence="4">
    <name type="scientific">Tolypothrix bouteillei VB521301</name>
    <dbReference type="NCBI Taxonomy" id="1479485"/>
    <lineage>
        <taxon>Bacteria</taxon>
        <taxon>Bacillati</taxon>
        <taxon>Cyanobacteriota</taxon>
        <taxon>Cyanophyceae</taxon>
        <taxon>Nostocales</taxon>
        <taxon>Tolypothrichaceae</taxon>
        <taxon>Tolypothrix</taxon>
    </lineage>
</organism>
<sequence>MLAKVSWQEFNGNIENLFSQILETGEAVVISQPEGKNVVLISEAEFNSLLETLYLLRSPANSSRLLTALKRAKAGTIEPQNVNELYKKLGLNENDIGSDVAAAS</sequence>
<dbReference type="Proteomes" id="UP000029738">
    <property type="component" value="Unassembled WGS sequence"/>
</dbReference>
<dbReference type="RefSeq" id="WP_038084937.1">
    <property type="nucleotide sequence ID" value="NZ_JHEG04000001.1"/>
</dbReference>
<dbReference type="InterPro" id="IPR036165">
    <property type="entry name" value="YefM-like_sf"/>
</dbReference>
<evidence type="ECO:0000313" key="4">
    <source>
        <dbReference type="EMBL" id="KIE09223.1"/>
    </source>
</evidence>
<dbReference type="SUPFAM" id="SSF143120">
    <property type="entry name" value="YefM-like"/>
    <property type="match status" value="1"/>
</dbReference>
<comment type="similarity">
    <text evidence="1 2">Belongs to the phD/YefM antitoxin family.</text>
</comment>
<dbReference type="OrthoDB" id="2321886at2"/>
<dbReference type="Gene3D" id="1.10.1220.170">
    <property type="match status" value="1"/>
</dbReference>
<keyword evidence="5" id="KW-1185">Reference proteome</keyword>
<dbReference type="Pfam" id="PF02604">
    <property type="entry name" value="PhdYeFM_antitox"/>
    <property type="match status" value="1"/>
</dbReference>
<dbReference type="STRING" id="1479485.DA73_0233060"/>
<reference evidence="3" key="2">
    <citation type="submission" date="2019-11" db="EMBL/GenBank/DDBJ databases">
        <title>Improved Assembly of Tolypothrix boutellei genome.</title>
        <authorList>
            <person name="Sarangi A.N."/>
            <person name="Mukherjee M."/>
            <person name="Ghosh S."/>
            <person name="Singh D."/>
            <person name="Das A."/>
            <person name="Kant S."/>
            <person name="Prusty A."/>
            <person name="Tripathy S."/>
        </authorList>
    </citation>
    <scope>NUCLEOTIDE SEQUENCE</scope>
    <source>
        <strain evidence="3">VB521301</strain>
    </source>
</reference>
<reference evidence="4" key="1">
    <citation type="journal article" date="2015" name="Genome Announc.">
        <title>Draft Genome Sequence of Tolypothrix boutellei Strain VB521301.</title>
        <authorList>
            <person name="Chandrababunaidu M.M."/>
            <person name="Singh D."/>
            <person name="Sen D."/>
            <person name="Bhan S."/>
            <person name="Das S."/>
            <person name="Gupta A."/>
            <person name="Adhikary S.P."/>
            <person name="Tripathy S."/>
        </authorList>
    </citation>
    <scope>NUCLEOTIDE SEQUENCE</scope>
    <source>
        <strain evidence="4">VB521301</strain>
    </source>
</reference>
<evidence type="ECO:0000313" key="5">
    <source>
        <dbReference type="Proteomes" id="UP000029738"/>
    </source>
</evidence>
<protein>
    <recommendedName>
        <fullName evidence="2">Antitoxin</fullName>
    </recommendedName>
</protein>
<accession>A0A0C1R070</accession>
<proteinExistence type="inferred from homology"/>
<comment type="caution">
    <text evidence="4">The sequence shown here is derived from an EMBL/GenBank/DDBJ whole genome shotgun (WGS) entry which is preliminary data.</text>
</comment>
<gene>
    <name evidence="4" type="ORF">DA73_0233060</name>
    <name evidence="3" type="ORF">DA73_0400005855</name>
</gene>
<evidence type="ECO:0000256" key="2">
    <source>
        <dbReference type="RuleBase" id="RU362080"/>
    </source>
</evidence>
<dbReference type="PANTHER" id="PTHR33713:SF6">
    <property type="entry name" value="ANTITOXIN YEFM"/>
    <property type="match status" value="1"/>
</dbReference>
<dbReference type="AlphaFoldDB" id="A0A0C1R070"/>
<dbReference type="EMBL" id="JHEG04000001">
    <property type="protein sequence ID" value="KAF3885039.1"/>
    <property type="molecule type" value="Genomic_DNA"/>
</dbReference>
<dbReference type="InterPro" id="IPR006442">
    <property type="entry name" value="Antitoxin_Phd/YefM"/>
</dbReference>
<dbReference type="InterPro" id="IPR051405">
    <property type="entry name" value="phD/YefM_antitoxin"/>
</dbReference>